<accession>A0A0B8N9Z2</accession>
<proteinExistence type="predicted"/>
<dbReference type="SUPFAM" id="SSF81923">
    <property type="entry name" value="Double Clp-N motif"/>
    <property type="match status" value="2"/>
</dbReference>
<evidence type="ECO:0000259" key="2">
    <source>
        <dbReference type="PROSITE" id="PS51903"/>
    </source>
</evidence>
<dbReference type="EMBL" id="CP017839">
    <property type="protein sequence ID" value="APA94189.1"/>
    <property type="molecule type" value="Genomic_DNA"/>
</dbReference>
<evidence type="ECO:0000256" key="1">
    <source>
        <dbReference type="PROSITE-ProRule" id="PRU01251"/>
    </source>
</evidence>
<dbReference type="GO" id="GO:0008233">
    <property type="term" value="F:peptidase activity"/>
    <property type="evidence" value="ECO:0007669"/>
    <property type="project" value="UniProtKB-KW"/>
</dbReference>
<dbReference type="KEGG" id="nsr:NS506_00102"/>
<evidence type="ECO:0000313" key="5">
    <source>
        <dbReference type="Proteomes" id="UP000037179"/>
    </source>
</evidence>
<gene>
    <name evidence="3" type="ORF">NS506_00102</name>
    <name evidence="4" type="ORF">NSK11_contig00099-0029</name>
</gene>
<keyword evidence="5" id="KW-1185">Reference proteome</keyword>
<reference evidence="3 6" key="3">
    <citation type="submission" date="2016-10" db="EMBL/GenBank/DDBJ databases">
        <title>Genome sequence of Nocardia seriolae strain EM150506, isolated from Anguila japonica.</title>
        <authorList>
            <person name="Han H.-J."/>
        </authorList>
    </citation>
    <scope>NUCLEOTIDE SEQUENCE [LARGE SCALE GENOMIC DNA]</scope>
    <source>
        <strain evidence="3 6">EM150506</strain>
    </source>
</reference>
<organism evidence="4 5">
    <name type="scientific">Nocardia seriolae</name>
    <dbReference type="NCBI Taxonomy" id="37332"/>
    <lineage>
        <taxon>Bacteria</taxon>
        <taxon>Bacillati</taxon>
        <taxon>Actinomycetota</taxon>
        <taxon>Actinomycetes</taxon>
        <taxon>Mycobacteriales</taxon>
        <taxon>Nocardiaceae</taxon>
        <taxon>Nocardia</taxon>
    </lineage>
</organism>
<dbReference type="OrthoDB" id="3628183at2"/>
<reference evidence="4 5" key="2">
    <citation type="journal article" date="2016" name="Genome Announc.">
        <title>Draft Genome Sequence of Erythromycin- and Oxytetracycline-Sensitive Nocardia seriolae Strain U-1 (NBRC 110359).</title>
        <authorList>
            <person name="Imajoh M."/>
            <person name="Sukeda M."/>
            <person name="Shimizu M."/>
            <person name="Yamane J."/>
            <person name="Ohnishi K."/>
            <person name="Oshima S."/>
        </authorList>
    </citation>
    <scope>NUCLEOTIDE SEQUENCE [LARGE SCALE GENOMIC DNA]</scope>
    <source>
        <strain evidence="4 5">U-1</strain>
    </source>
</reference>
<reference evidence="5" key="1">
    <citation type="submission" date="2015-07" db="EMBL/GenBank/DDBJ databases">
        <title>Nocardia seriolae U-1 whole genome shotgun sequence.</title>
        <authorList>
            <person name="Imajoh M."/>
            <person name="Fukumoto Y."/>
            <person name="Sukeda M."/>
            <person name="Yamane J."/>
            <person name="Yamasaki K."/>
            <person name="Shimizu M."/>
            <person name="Ohnishi K."/>
            <person name="Oshima S."/>
        </authorList>
    </citation>
    <scope>NUCLEOTIDE SEQUENCE [LARGE SCALE GENOMIC DNA]</scope>
    <source>
        <strain evidence="5">U-1</strain>
    </source>
</reference>
<feature type="domain" description="Clp R" evidence="2">
    <location>
        <begin position="2"/>
        <end position="196"/>
    </location>
</feature>
<sequence>MFERFDKAAKYAIVTAQEEARDLCSSTIEVEHVLLGLLGCPDPGLREILAAHGLTAEGVRDAVARKRSGEPLGAEDAEALRSIGIDLDAVRESLEATFGENALERVDVPEEKSRWGKYWGSEGGPRGHIPFTRESKKVVELSLREALARKDDRIEAAHLMLAVLRAPNDVTRRLLGDDDAMRTLREGVTDYLDRAA</sequence>
<dbReference type="EMBL" id="BBYQ01000099">
    <property type="protein sequence ID" value="GAP30965.1"/>
    <property type="molecule type" value="Genomic_DNA"/>
</dbReference>
<dbReference type="Pfam" id="PF02861">
    <property type="entry name" value="Clp_N"/>
    <property type="match status" value="2"/>
</dbReference>
<dbReference type="RefSeq" id="WP_033089555.1">
    <property type="nucleotide sequence ID" value="NZ_AP017900.1"/>
</dbReference>
<evidence type="ECO:0000313" key="3">
    <source>
        <dbReference type="EMBL" id="APA94189.1"/>
    </source>
</evidence>
<dbReference type="Proteomes" id="UP000180166">
    <property type="component" value="Chromosome"/>
</dbReference>
<dbReference type="GO" id="GO:0006508">
    <property type="term" value="P:proteolysis"/>
    <property type="evidence" value="ECO:0007669"/>
    <property type="project" value="UniProtKB-KW"/>
</dbReference>
<dbReference type="InterPro" id="IPR004176">
    <property type="entry name" value="Clp_R_N"/>
</dbReference>
<keyword evidence="4" id="KW-0645">Protease</keyword>
<keyword evidence="4" id="KW-0378">Hydrolase</keyword>
<dbReference type="AlphaFoldDB" id="A0A0B8N9Z2"/>
<keyword evidence="3" id="KW-0547">Nucleotide-binding</keyword>
<dbReference type="Proteomes" id="UP000037179">
    <property type="component" value="Unassembled WGS sequence"/>
</dbReference>
<protein>
    <submittedName>
        <fullName evidence="3 4">Clp protease</fullName>
    </submittedName>
</protein>
<dbReference type="Gene3D" id="1.10.1780.10">
    <property type="entry name" value="Clp, N-terminal domain"/>
    <property type="match status" value="2"/>
</dbReference>
<name>A0A0B8N9Z2_9NOCA</name>
<keyword evidence="1" id="KW-0677">Repeat</keyword>
<dbReference type="InterPro" id="IPR036628">
    <property type="entry name" value="Clp_N_dom_sf"/>
</dbReference>
<keyword evidence="3" id="KW-0067">ATP-binding</keyword>
<dbReference type="GeneID" id="93372024"/>
<dbReference type="PROSITE" id="PS51903">
    <property type="entry name" value="CLP_R"/>
    <property type="match status" value="1"/>
</dbReference>
<evidence type="ECO:0000313" key="6">
    <source>
        <dbReference type="Proteomes" id="UP000180166"/>
    </source>
</evidence>
<dbReference type="GO" id="GO:0005524">
    <property type="term" value="F:ATP binding"/>
    <property type="evidence" value="ECO:0007669"/>
    <property type="project" value="UniProtKB-KW"/>
</dbReference>
<evidence type="ECO:0000313" key="4">
    <source>
        <dbReference type="EMBL" id="GAP30965.1"/>
    </source>
</evidence>